<dbReference type="PANTHER" id="PTHR43280:SF2">
    <property type="entry name" value="HTH-TYPE TRANSCRIPTIONAL REGULATOR EXSA"/>
    <property type="match status" value="1"/>
</dbReference>
<dbReference type="SMART" id="SM00342">
    <property type="entry name" value="HTH_ARAC"/>
    <property type="match status" value="1"/>
</dbReference>
<feature type="domain" description="HTH araC/xylS-type" evidence="4">
    <location>
        <begin position="223"/>
        <end position="309"/>
    </location>
</feature>
<gene>
    <name evidence="5" type="ORF">ACFSR5_06185</name>
</gene>
<dbReference type="InterPro" id="IPR018060">
    <property type="entry name" value="HTH_AraC"/>
</dbReference>
<evidence type="ECO:0000256" key="2">
    <source>
        <dbReference type="ARBA" id="ARBA00023125"/>
    </source>
</evidence>
<keyword evidence="3" id="KW-0804">Transcription</keyword>
<comment type="caution">
    <text evidence="5">The sequence shown here is derived from an EMBL/GenBank/DDBJ whole genome shotgun (WGS) entry which is preliminary data.</text>
</comment>
<reference evidence="6" key="1">
    <citation type="journal article" date="2019" name="Int. J. Syst. Evol. Microbiol.">
        <title>The Global Catalogue of Microorganisms (GCM) 10K type strain sequencing project: providing services to taxonomists for standard genome sequencing and annotation.</title>
        <authorList>
            <consortium name="The Broad Institute Genomics Platform"/>
            <consortium name="The Broad Institute Genome Sequencing Center for Infectious Disease"/>
            <person name="Wu L."/>
            <person name="Ma J."/>
        </authorList>
    </citation>
    <scope>NUCLEOTIDE SEQUENCE [LARGE SCALE GENOMIC DNA]</scope>
    <source>
        <strain evidence="6">KCTC 42662</strain>
    </source>
</reference>
<dbReference type="Pfam" id="PF12833">
    <property type="entry name" value="HTH_18"/>
    <property type="match status" value="1"/>
</dbReference>
<keyword evidence="2" id="KW-0238">DNA-binding</keyword>
<keyword evidence="1" id="KW-0805">Transcription regulation</keyword>
<keyword evidence="6" id="KW-1185">Reference proteome</keyword>
<name>A0ABW5KEM1_9SPHI</name>
<evidence type="ECO:0000259" key="4">
    <source>
        <dbReference type="PROSITE" id="PS01124"/>
    </source>
</evidence>
<dbReference type="InterPro" id="IPR009057">
    <property type="entry name" value="Homeodomain-like_sf"/>
</dbReference>
<proteinExistence type="predicted"/>
<sequence>MNDAYKLKLPTPIRRITDITGKHFSHCRYPIHVAQKATLVELDNARLIHQKLHYDDFRIDTYQLDAHEDFPIGYCIDQDSIFFNFVLNGYVGFFTAEGETILEAPPCTFHLSALKTGHYSARCQPGQSAVAIVSVAPHWMASAVDKRPILAEAVHDLFHSNRRFDTLPCYAIDQEIHTWLRAVLHFNIDNAFLQKQALAYHMGLGLNHYEALTAATGMGKSYLVKRHIDTVGYTAALNMEALAQIVSLSERTLQRSFHKYYGIPIRQYHAQVRLRKAQELIEQQHMPIKKVCALMGYGDESYFRKTFKEFRSQIRPCGRFNPWQDEPANNEFCILNR</sequence>
<evidence type="ECO:0000313" key="5">
    <source>
        <dbReference type="EMBL" id="MFD2547234.1"/>
    </source>
</evidence>
<dbReference type="SUPFAM" id="SSF46689">
    <property type="entry name" value="Homeodomain-like"/>
    <property type="match status" value="1"/>
</dbReference>
<dbReference type="EMBL" id="JBHULR010000003">
    <property type="protein sequence ID" value="MFD2547234.1"/>
    <property type="molecule type" value="Genomic_DNA"/>
</dbReference>
<protein>
    <submittedName>
        <fullName evidence="5">Helix-turn-helix transcriptional regulator</fullName>
    </submittedName>
</protein>
<evidence type="ECO:0000256" key="3">
    <source>
        <dbReference type="ARBA" id="ARBA00023163"/>
    </source>
</evidence>
<dbReference type="PANTHER" id="PTHR43280">
    <property type="entry name" value="ARAC-FAMILY TRANSCRIPTIONAL REGULATOR"/>
    <property type="match status" value="1"/>
</dbReference>
<dbReference type="Gene3D" id="1.10.10.60">
    <property type="entry name" value="Homeodomain-like"/>
    <property type="match status" value="1"/>
</dbReference>
<dbReference type="RefSeq" id="WP_380901792.1">
    <property type="nucleotide sequence ID" value="NZ_JBHUEG010000007.1"/>
</dbReference>
<dbReference type="Proteomes" id="UP001597545">
    <property type="component" value="Unassembled WGS sequence"/>
</dbReference>
<evidence type="ECO:0000313" key="6">
    <source>
        <dbReference type="Proteomes" id="UP001597545"/>
    </source>
</evidence>
<dbReference type="PROSITE" id="PS01124">
    <property type="entry name" value="HTH_ARAC_FAMILY_2"/>
    <property type="match status" value="1"/>
</dbReference>
<accession>A0ABW5KEM1</accession>
<organism evidence="5 6">
    <name type="scientific">Sphingobacterium suaedae</name>
    <dbReference type="NCBI Taxonomy" id="1686402"/>
    <lineage>
        <taxon>Bacteria</taxon>
        <taxon>Pseudomonadati</taxon>
        <taxon>Bacteroidota</taxon>
        <taxon>Sphingobacteriia</taxon>
        <taxon>Sphingobacteriales</taxon>
        <taxon>Sphingobacteriaceae</taxon>
        <taxon>Sphingobacterium</taxon>
    </lineage>
</organism>
<evidence type="ECO:0000256" key="1">
    <source>
        <dbReference type="ARBA" id="ARBA00023015"/>
    </source>
</evidence>